<protein>
    <submittedName>
        <fullName evidence="2">Uncharacterized protein</fullName>
    </submittedName>
</protein>
<name>A0ABY4DXM9_9NEIS</name>
<feature type="region of interest" description="Disordered" evidence="1">
    <location>
        <begin position="1"/>
        <end position="72"/>
    </location>
</feature>
<dbReference type="Proteomes" id="UP000832011">
    <property type="component" value="Chromosome"/>
</dbReference>
<keyword evidence="3" id="KW-1185">Reference proteome</keyword>
<evidence type="ECO:0000313" key="3">
    <source>
        <dbReference type="Proteomes" id="UP000832011"/>
    </source>
</evidence>
<dbReference type="RefSeq" id="WP_058356546.1">
    <property type="nucleotide sequence ID" value="NZ_CABKVG010000009.1"/>
</dbReference>
<sequence>MSDKLTAEQLAKIKPIPYNDDEQEDEGYAKLSPEQLQRINRQNSGNFVEGLVDDAITPDKDKPKVAPLPEED</sequence>
<reference evidence="2 3" key="1">
    <citation type="journal article" date="2022" name="Res Sq">
        <title>Evolution of multicellular longitudinally dividing oral cavity symbionts (Neisseriaceae).</title>
        <authorList>
            <person name="Nyongesa S."/>
            <person name="Weber P."/>
            <person name="Bernet E."/>
            <person name="Pullido F."/>
            <person name="Nieckarz M."/>
            <person name="Delaby M."/>
            <person name="Nieves C."/>
            <person name="Viehboeck T."/>
            <person name="Krause N."/>
            <person name="Rivera-Millot A."/>
            <person name="Nakamura A."/>
            <person name="Vischer N."/>
            <person name="VanNieuwenhze M."/>
            <person name="Brun Y."/>
            <person name="Cava F."/>
            <person name="Bulgheresi S."/>
            <person name="Veyrier F."/>
        </authorList>
    </citation>
    <scope>NUCLEOTIDE SEQUENCE [LARGE SCALE GENOMIC DNA]</scope>
    <source>
        <strain evidence="2 3">SN4</strain>
    </source>
</reference>
<evidence type="ECO:0000256" key="1">
    <source>
        <dbReference type="SAM" id="MobiDB-lite"/>
    </source>
</evidence>
<organism evidence="2 3">
    <name type="scientific">Vitreoscilla massiliensis</name>
    <dbReference type="NCBI Taxonomy" id="1689272"/>
    <lineage>
        <taxon>Bacteria</taxon>
        <taxon>Pseudomonadati</taxon>
        <taxon>Pseudomonadota</taxon>
        <taxon>Betaproteobacteria</taxon>
        <taxon>Neisseriales</taxon>
        <taxon>Neisseriaceae</taxon>
        <taxon>Vitreoscilla</taxon>
    </lineage>
</organism>
<proteinExistence type="predicted"/>
<accession>A0ABY4DXM9</accession>
<dbReference type="EMBL" id="CP091511">
    <property type="protein sequence ID" value="UOO88019.1"/>
    <property type="molecule type" value="Genomic_DNA"/>
</dbReference>
<feature type="compositionally biased region" description="Polar residues" evidence="1">
    <location>
        <begin position="34"/>
        <end position="46"/>
    </location>
</feature>
<evidence type="ECO:0000313" key="2">
    <source>
        <dbReference type="EMBL" id="UOO88019.1"/>
    </source>
</evidence>
<gene>
    <name evidence="2" type="ORF">LVJ82_11000</name>
</gene>